<evidence type="ECO:0000256" key="9">
    <source>
        <dbReference type="ARBA" id="ARBA00022960"/>
    </source>
</evidence>
<dbReference type="GO" id="GO:0008763">
    <property type="term" value="F:UDP-N-acetylmuramate-L-alanine ligase activity"/>
    <property type="evidence" value="ECO:0007669"/>
    <property type="project" value="UniProtKB-UniRule"/>
</dbReference>
<dbReference type="PANTHER" id="PTHR43445">
    <property type="entry name" value="UDP-N-ACETYLMURAMATE--L-ALANINE LIGASE-RELATED"/>
    <property type="match status" value="1"/>
</dbReference>
<comment type="pathway">
    <text evidence="2 14">Cell wall biogenesis; peptidoglycan biosynthesis.</text>
</comment>
<dbReference type="EC" id="6.3.2.8" evidence="3 14"/>
<dbReference type="InterPro" id="IPR000713">
    <property type="entry name" value="Mur_ligase_N"/>
</dbReference>
<evidence type="ECO:0000313" key="19">
    <source>
        <dbReference type="Proteomes" id="UP000233256"/>
    </source>
</evidence>
<dbReference type="UniPathway" id="UPA00219"/>
<evidence type="ECO:0000256" key="5">
    <source>
        <dbReference type="ARBA" id="ARBA00022598"/>
    </source>
</evidence>
<dbReference type="SUPFAM" id="SSF53623">
    <property type="entry name" value="MurD-like peptide ligases, catalytic domain"/>
    <property type="match status" value="1"/>
</dbReference>
<evidence type="ECO:0000256" key="6">
    <source>
        <dbReference type="ARBA" id="ARBA00022618"/>
    </source>
</evidence>
<dbReference type="GO" id="GO:0005524">
    <property type="term" value="F:ATP binding"/>
    <property type="evidence" value="ECO:0007669"/>
    <property type="project" value="UniProtKB-UniRule"/>
</dbReference>
<proteinExistence type="inferred from homology"/>
<feature type="domain" description="Mur ligase C-terminal" evidence="16">
    <location>
        <begin position="311"/>
        <end position="441"/>
    </location>
</feature>
<keyword evidence="8 14" id="KW-0067">ATP-binding</keyword>
<comment type="similarity">
    <text evidence="14">Belongs to the MurCDEF family.</text>
</comment>
<evidence type="ECO:0000256" key="13">
    <source>
        <dbReference type="ARBA" id="ARBA00047833"/>
    </source>
</evidence>
<gene>
    <name evidence="14" type="primary">murC</name>
    <name evidence="18" type="ORF">CVV64_01060</name>
</gene>
<organism evidence="18 19">
    <name type="scientific">Candidatus Wallbacteria bacterium HGW-Wallbacteria-1</name>
    <dbReference type="NCBI Taxonomy" id="2013854"/>
    <lineage>
        <taxon>Bacteria</taxon>
        <taxon>Candidatus Walliibacteriota</taxon>
    </lineage>
</organism>
<sequence>MFLKIKRIHFIGIGGIGMSGLAELLHNQGFQVTGSDVSEGYQVRQLMESGIRVTVPHDPAIVEGADVVVTSSAIPAENPEVRAAEANRIPVIPRAEMLAELMKMKYGVAIAGAHGKTTTSSITGMILTEGGLDPTLVIGGVLENMGSNTKLGLGDFLVAEADESDGSFLLLSPTIAVVTGIDMEHLDFYQDMEQIKKDFLFFINKVPFYGTSIICMDDDHLVSLLPQIRRNVITYGLSSQADVTARNLVLDGMATHFDLYYKGDAMGSFTINIPGRHMVSNALASIAVALELSIDPQKVRTGLAGFTGVKRRFELKGREAEIPVYDDYAHHPTEIRATLSMMRERFNGRIIVLFQPHRYSRSAHLMEDFGRAFFDADTVIVTDIYPAGERALEGVNGEVMAATMGRYGHKGSCHVPSLEDGAQRAAQEARPGDVIITMGAGSITRAGQMIIEAIRTK</sequence>
<evidence type="ECO:0000256" key="2">
    <source>
        <dbReference type="ARBA" id="ARBA00004752"/>
    </source>
</evidence>
<dbReference type="EMBL" id="PGXC01000001">
    <property type="protein sequence ID" value="PKK92035.1"/>
    <property type="molecule type" value="Genomic_DNA"/>
</dbReference>
<dbReference type="AlphaFoldDB" id="A0A2N1PUM7"/>
<dbReference type="Pfam" id="PF08245">
    <property type="entry name" value="Mur_ligase_M"/>
    <property type="match status" value="1"/>
</dbReference>
<dbReference type="InterPro" id="IPR004101">
    <property type="entry name" value="Mur_ligase_C"/>
</dbReference>
<dbReference type="InterPro" id="IPR005758">
    <property type="entry name" value="UDP-N-AcMur_Ala_ligase_MurC"/>
</dbReference>
<evidence type="ECO:0000256" key="12">
    <source>
        <dbReference type="ARBA" id="ARBA00023316"/>
    </source>
</evidence>
<keyword evidence="11 14" id="KW-0131">Cell cycle</keyword>
<dbReference type="HAMAP" id="MF_00046">
    <property type="entry name" value="MurC"/>
    <property type="match status" value="1"/>
</dbReference>
<comment type="caution">
    <text evidence="18">The sequence shown here is derived from an EMBL/GenBank/DDBJ whole genome shotgun (WGS) entry which is preliminary data.</text>
</comment>
<protein>
    <recommendedName>
        <fullName evidence="3 14">UDP-N-acetylmuramate--L-alanine ligase</fullName>
        <ecNumber evidence="3 14">6.3.2.8</ecNumber>
    </recommendedName>
    <alternativeName>
        <fullName evidence="14">UDP-N-acetylmuramoyl-L-alanine synthetase</fullName>
    </alternativeName>
</protein>
<keyword evidence="6 14" id="KW-0132">Cell division</keyword>
<dbReference type="GO" id="GO:0051301">
    <property type="term" value="P:cell division"/>
    <property type="evidence" value="ECO:0007669"/>
    <property type="project" value="UniProtKB-KW"/>
</dbReference>
<dbReference type="SUPFAM" id="SSF53244">
    <property type="entry name" value="MurD-like peptide ligases, peptide-binding domain"/>
    <property type="match status" value="1"/>
</dbReference>
<accession>A0A2N1PUM7</accession>
<evidence type="ECO:0000256" key="1">
    <source>
        <dbReference type="ARBA" id="ARBA00004496"/>
    </source>
</evidence>
<dbReference type="SUPFAM" id="SSF51984">
    <property type="entry name" value="MurCD N-terminal domain"/>
    <property type="match status" value="1"/>
</dbReference>
<keyword evidence="5 14" id="KW-0436">Ligase</keyword>
<keyword evidence="12 14" id="KW-0961">Cell wall biogenesis/degradation</keyword>
<dbReference type="GO" id="GO:0071555">
    <property type="term" value="P:cell wall organization"/>
    <property type="evidence" value="ECO:0007669"/>
    <property type="project" value="UniProtKB-KW"/>
</dbReference>
<dbReference type="InterPro" id="IPR050061">
    <property type="entry name" value="MurCDEF_pg_biosynth"/>
</dbReference>
<dbReference type="GO" id="GO:0009252">
    <property type="term" value="P:peptidoglycan biosynthetic process"/>
    <property type="evidence" value="ECO:0007669"/>
    <property type="project" value="UniProtKB-UniRule"/>
</dbReference>
<keyword evidence="7 14" id="KW-0547">Nucleotide-binding</keyword>
<feature type="binding site" evidence="14">
    <location>
        <begin position="112"/>
        <end position="118"/>
    </location>
    <ligand>
        <name>ATP</name>
        <dbReference type="ChEBI" id="CHEBI:30616"/>
    </ligand>
</feature>
<keyword evidence="9 14" id="KW-0133">Cell shape</keyword>
<evidence type="ECO:0000256" key="3">
    <source>
        <dbReference type="ARBA" id="ARBA00012211"/>
    </source>
</evidence>
<keyword evidence="10 14" id="KW-0573">Peptidoglycan synthesis</keyword>
<evidence type="ECO:0000256" key="11">
    <source>
        <dbReference type="ARBA" id="ARBA00023306"/>
    </source>
</evidence>
<keyword evidence="4 14" id="KW-0963">Cytoplasm</keyword>
<evidence type="ECO:0000259" key="15">
    <source>
        <dbReference type="Pfam" id="PF01225"/>
    </source>
</evidence>
<evidence type="ECO:0000256" key="10">
    <source>
        <dbReference type="ARBA" id="ARBA00022984"/>
    </source>
</evidence>
<evidence type="ECO:0000256" key="4">
    <source>
        <dbReference type="ARBA" id="ARBA00022490"/>
    </source>
</evidence>
<comment type="catalytic activity">
    <reaction evidence="13 14">
        <text>UDP-N-acetyl-alpha-D-muramate + L-alanine + ATP = UDP-N-acetyl-alpha-D-muramoyl-L-alanine + ADP + phosphate + H(+)</text>
        <dbReference type="Rhea" id="RHEA:23372"/>
        <dbReference type="ChEBI" id="CHEBI:15378"/>
        <dbReference type="ChEBI" id="CHEBI:30616"/>
        <dbReference type="ChEBI" id="CHEBI:43474"/>
        <dbReference type="ChEBI" id="CHEBI:57972"/>
        <dbReference type="ChEBI" id="CHEBI:70757"/>
        <dbReference type="ChEBI" id="CHEBI:83898"/>
        <dbReference type="ChEBI" id="CHEBI:456216"/>
        <dbReference type="EC" id="6.3.2.8"/>
    </reaction>
</comment>
<evidence type="ECO:0000256" key="14">
    <source>
        <dbReference type="HAMAP-Rule" id="MF_00046"/>
    </source>
</evidence>
<dbReference type="Pfam" id="PF01225">
    <property type="entry name" value="Mur_ligase"/>
    <property type="match status" value="1"/>
</dbReference>
<feature type="domain" description="Mur ligase central" evidence="17">
    <location>
        <begin position="110"/>
        <end position="289"/>
    </location>
</feature>
<dbReference type="Gene3D" id="3.40.1190.10">
    <property type="entry name" value="Mur-like, catalytic domain"/>
    <property type="match status" value="1"/>
</dbReference>
<dbReference type="GO" id="GO:0008360">
    <property type="term" value="P:regulation of cell shape"/>
    <property type="evidence" value="ECO:0007669"/>
    <property type="project" value="UniProtKB-KW"/>
</dbReference>
<name>A0A2N1PUM7_9BACT</name>
<dbReference type="InterPro" id="IPR036615">
    <property type="entry name" value="Mur_ligase_C_dom_sf"/>
</dbReference>
<evidence type="ECO:0000259" key="16">
    <source>
        <dbReference type="Pfam" id="PF02875"/>
    </source>
</evidence>
<dbReference type="Pfam" id="PF02875">
    <property type="entry name" value="Mur_ligase_C"/>
    <property type="match status" value="1"/>
</dbReference>
<dbReference type="Gene3D" id="3.90.190.20">
    <property type="entry name" value="Mur ligase, C-terminal domain"/>
    <property type="match status" value="1"/>
</dbReference>
<dbReference type="InterPro" id="IPR036565">
    <property type="entry name" value="Mur-like_cat_sf"/>
</dbReference>
<comment type="function">
    <text evidence="14">Cell wall formation.</text>
</comment>
<evidence type="ECO:0000256" key="8">
    <source>
        <dbReference type="ARBA" id="ARBA00022840"/>
    </source>
</evidence>
<dbReference type="NCBIfam" id="TIGR01082">
    <property type="entry name" value="murC"/>
    <property type="match status" value="1"/>
</dbReference>
<dbReference type="GO" id="GO:0005737">
    <property type="term" value="C:cytoplasm"/>
    <property type="evidence" value="ECO:0007669"/>
    <property type="project" value="UniProtKB-SubCell"/>
</dbReference>
<reference evidence="18 19" key="1">
    <citation type="journal article" date="2017" name="ISME J.">
        <title>Potential for microbial H2 and metal transformations associated with novel bacteria and archaea in deep terrestrial subsurface sediments.</title>
        <authorList>
            <person name="Hernsdorf A.W."/>
            <person name="Amano Y."/>
            <person name="Miyakawa K."/>
            <person name="Ise K."/>
            <person name="Suzuki Y."/>
            <person name="Anantharaman K."/>
            <person name="Probst A."/>
            <person name="Burstein D."/>
            <person name="Thomas B.C."/>
            <person name="Banfield J.F."/>
        </authorList>
    </citation>
    <scope>NUCLEOTIDE SEQUENCE [LARGE SCALE GENOMIC DNA]</scope>
    <source>
        <strain evidence="18">HGW-Wallbacteria-1</strain>
    </source>
</reference>
<dbReference type="InterPro" id="IPR013221">
    <property type="entry name" value="Mur_ligase_cen"/>
</dbReference>
<evidence type="ECO:0000259" key="17">
    <source>
        <dbReference type="Pfam" id="PF08245"/>
    </source>
</evidence>
<dbReference type="Gene3D" id="3.40.50.720">
    <property type="entry name" value="NAD(P)-binding Rossmann-like Domain"/>
    <property type="match status" value="1"/>
</dbReference>
<evidence type="ECO:0000256" key="7">
    <source>
        <dbReference type="ARBA" id="ARBA00022741"/>
    </source>
</evidence>
<evidence type="ECO:0000313" key="18">
    <source>
        <dbReference type="EMBL" id="PKK92035.1"/>
    </source>
</evidence>
<dbReference type="PANTHER" id="PTHR43445:SF3">
    <property type="entry name" value="UDP-N-ACETYLMURAMATE--L-ALANINE LIGASE"/>
    <property type="match status" value="1"/>
</dbReference>
<comment type="subcellular location">
    <subcellularLocation>
        <location evidence="1 14">Cytoplasm</location>
    </subcellularLocation>
</comment>
<feature type="domain" description="Mur ligase N-terminal catalytic" evidence="15">
    <location>
        <begin position="7"/>
        <end position="106"/>
    </location>
</feature>
<dbReference type="Proteomes" id="UP000233256">
    <property type="component" value="Unassembled WGS sequence"/>
</dbReference>